<keyword evidence="3" id="KW-1185">Reference proteome</keyword>
<feature type="transmembrane region" description="Helical" evidence="1">
    <location>
        <begin position="207"/>
        <end position="226"/>
    </location>
</feature>
<dbReference type="PANTHER" id="PTHR36434">
    <property type="entry name" value="MEMBRANE PROTEASE YUGP-RELATED"/>
    <property type="match status" value="1"/>
</dbReference>
<accession>A0A0L6TYK5</accession>
<keyword evidence="1" id="KW-1133">Transmembrane helix</keyword>
<dbReference type="PATRIC" id="fig|52689.4.peg.1900"/>
<name>A0A0L6TYK5_9FIRM</name>
<comment type="caution">
    <text evidence="2">The sequence shown here is derived from an EMBL/GenBank/DDBJ whole genome shotgun (WGS) entry which is preliminary data.</text>
</comment>
<dbReference type="AlphaFoldDB" id="A0A0L6TYK5"/>
<proteinExistence type="predicted"/>
<dbReference type="EMBL" id="LGYO01000033">
    <property type="protein sequence ID" value="KNZ41177.1"/>
    <property type="molecule type" value="Genomic_DNA"/>
</dbReference>
<evidence type="ECO:0000313" key="2">
    <source>
        <dbReference type="EMBL" id="KNZ41177.1"/>
    </source>
</evidence>
<protein>
    <submittedName>
        <fullName evidence="2">Zinc metallopeptidase</fullName>
    </submittedName>
</protein>
<keyword evidence="1" id="KW-0472">Membrane</keyword>
<reference evidence="3" key="1">
    <citation type="submission" date="2015-07" db="EMBL/GenBank/DDBJ databases">
        <title>Draft genome sequence of Acetobacterium bakii DSM 8293, a potential psychrophilic chemical producer through syngas fermentation.</title>
        <authorList>
            <person name="Song Y."/>
            <person name="Hwang S."/>
            <person name="Cho B.-K."/>
        </authorList>
    </citation>
    <scope>NUCLEOTIDE SEQUENCE [LARGE SCALE GENOMIC DNA]</scope>
    <source>
        <strain evidence="3">DSM 8239</strain>
    </source>
</reference>
<dbReference type="OrthoDB" id="9784298at2"/>
<feature type="transmembrane region" description="Helical" evidence="1">
    <location>
        <begin position="155"/>
        <end position="173"/>
    </location>
</feature>
<feature type="transmembrane region" description="Helical" evidence="1">
    <location>
        <begin position="121"/>
        <end position="143"/>
    </location>
</feature>
<dbReference type="STRING" id="52689.AKG39_12680"/>
<dbReference type="InterPro" id="IPR007395">
    <property type="entry name" value="Zn_peptidase_2"/>
</dbReference>
<evidence type="ECO:0000256" key="1">
    <source>
        <dbReference type="SAM" id="Phobius"/>
    </source>
</evidence>
<dbReference type="Pfam" id="PF04298">
    <property type="entry name" value="Zn_peptidase_2"/>
    <property type="match status" value="1"/>
</dbReference>
<dbReference type="Proteomes" id="UP000036873">
    <property type="component" value="Unassembled WGS sequence"/>
</dbReference>
<dbReference type="RefSeq" id="WP_050740772.1">
    <property type="nucleotide sequence ID" value="NZ_LGYO01000033.1"/>
</dbReference>
<sequence length="231" mass="25208">MFFSQYYLSFLILIPGLIFAAYAQYQVSSAYKTYSKVPTKTGITGADAARAILNNNDLKNVGIEDIAGNLTDHYDPRGKVMRLSQGVSQKASIAAVGIAAHETGHALQDKDGYWPLHFRNFIVPVSGFASNLAWPIFFIGLLFGQSGWGVTFMNLGILLFCLALLFTVITLPVEFNASSRAVKTLVENHIIQPGEEVGVKKVLRAAALTYVAAALMALLNLVRLLILRGRN</sequence>
<gene>
    <name evidence="2" type="ORF">AKG39_12680</name>
</gene>
<keyword evidence="1" id="KW-0812">Transmembrane</keyword>
<evidence type="ECO:0000313" key="3">
    <source>
        <dbReference type="Proteomes" id="UP000036873"/>
    </source>
</evidence>
<organism evidence="2 3">
    <name type="scientific">Acetobacterium bakii</name>
    <dbReference type="NCBI Taxonomy" id="52689"/>
    <lineage>
        <taxon>Bacteria</taxon>
        <taxon>Bacillati</taxon>
        <taxon>Bacillota</taxon>
        <taxon>Clostridia</taxon>
        <taxon>Eubacteriales</taxon>
        <taxon>Eubacteriaceae</taxon>
        <taxon>Acetobacterium</taxon>
    </lineage>
</organism>
<dbReference type="PANTHER" id="PTHR36434:SF1">
    <property type="entry name" value="MEMBRANE PROTEASE YUGP-RELATED"/>
    <property type="match status" value="1"/>
</dbReference>